<evidence type="ECO:0000313" key="1">
    <source>
        <dbReference type="EMBL" id="RKF31915.1"/>
    </source>
</evidence>
<name>A0A420FGC1_9SPHI</name>
<comment type="caution">
    <text evidence="1">The sequence shown here is derived from an EMBL/GenBank/DDBJ whole genome shotgun (WGS) entry which is preliminary data.</text>
</comment>
<organism evidence="1 2">
    <name type="scientific">Sphingobacterium siyangense</name>
    <dbReference type="NCBI Taxonomy" id="459529"/>
    <lineage>
        <taxon>Bacteria</taxon>
        <taxon>Pseudomonadati</taxon>
        <taxon>Bacteroidota</taxon>
        <taxon>Sphingobacteriia</taxon>
        <taxon>Sphingobacteriales</taxon>
        <taxon>Sphingobacteriaceae</taxon>
        <taxon>Sphingobacterium</taxon>
    </lineage>
</organism>
<gene>
    <name evidence="1" type="ORF">BCY89_17350</name>
</gene>
<dbReference type="Proteomes" id="UP000286402">
    <property type="component" value="Unassembled WGS sequence"/>
</dbReference>
<evidence type="ECO:0000313" key="2">
    <source>
        <dbReference type="Proteomes" id="UP000286402"/>
    </source>
</evidence>
<accession>A0A420FGC1</accession>
<reference evidence="1 2" key="1">
    <citation type="submission" date="2016-07" db="EMBL/GenBank/DDBJ databases">
        <title>Genome analysis of Sphingobacterium siyangense T12B17.</title>
        <authorList>
            <person name="Xu D."/>
            <person name="Su Y."/>
            <person name="Zheng S."/>
        </authorList>
    </citation>
    <scope>NUCLEOTIDE SEQUENCE [LARGE SCALE GENOMIC DNA]</scope>
    <source>
        <strain evidence="1 2">T12B17</strain>
    </source>
</reference>
<dbReference type="AlphaFoldDB" id="A0A420FGC1"/>
<dbReference type="RefSeq" id="WP_120336141.1">
    <property type="nucleotide sequence ID" value="NZ_MCAQ01000028.1"/>
</dbReference>
<protein>
    <recommendedName>
        <fullName evidence="3">Lipid A biosynthesis acyltransferase</fullName>
    </recommendedName>
</protein>
<evidence type="ECO:0008006" key="3">
    <source>
        <dbReference type="Google" id="ProtNLM"/>
    </source>
</evidence>
<sequence>MNTQQTKNLHRLLWLANVQQFFPDKAPEQLWKDYTSWLKNRNQFQHLYRRYPLHQLPDFGPLPMDIKPEGGILISFHYGPYRLLPKFLVKCGYQITLLAAAAILEREAEYYDAELRNAGLFSEMLQCIDANNSYSLRKILSAVKEKRLVLVFMDANEGQRIDHSDSNKLPVPFAAHYFCWRTNILKLATRFRIPVYCTYMERCKEEIPWAVHPFVPILTDTKQPTAAEMMYAFSRLQLSFQQMMNQGWIYWENWAFIHQYNGDKANTSRGIAASGSWVLPLEYQQQKYLFDIRNRQFFQIKA</sequence>
<keyword evidence="2" id="KW-1185">Reference proteome</keyword>
<dbReference type="EMBL" id="MCAQ01000028">
    <property type="protein sequence ID" value="RKF31915.1"/>
    <property type="molecule type" value="Genomic_DNA"/>
</dbReference>
<proteinExistence type="predicted"/>